<feature type="transmembrane region" description="Helical" evidence="11">
    <location>
        <begin position="7"/>
        <end position="38"/>
    </location>
</feature>
<evidence type="ECO:0000256" key="5">
    <source>
        <dbReference type="ARBA" id="ARBA00022679"/>
    </source>
</evidence>
<comment type="pathway">
    <text evidence="3">Protein modification; protein ubiquitination.</text>
</comment>
<evidence type="ECO:0000256" key="6">
    <source>
        <dbReference type="ARBA" id="ARBA00022692"/>
    </source>
</evidence>
<evidence type="ECO:0000256" key="8">
    <source>
        <dbReference type="ARBA" id="ARBA00022989"/>
    </source>
</evidence>
<evidence type="ECO:0000256" key="1">
    <source>
        <dbReference type="ARBA" id="ARBA00000900"/>
    </source>
</evidence>
<evidence type="ECO:0000256" key="2">
    <source>
        <dbReference type="ARBA" id="ARBA00004141"/>
    </source>
</evidence>
<evidence type="ECO:0000313" key="12">
    <source>
        <dbReference type="EMBL" id="THH10456.1"/>
    </source>
</evidence>
<keyword evidence="5" id="KW-0808">Transferase</keyword>
<organism evidence="12 13">
    <name type="scientific">Bondarzewia mesenterica</name>
    <dbReference type="NCBI Taxonomy" id="1095465"/>
    <lineage>
        <taxon>Eukaryota</taxon>
        <taxon>Fungi</taxon>
        <taxon>Dikarya</taxon>
        <taxon>Basidiomycota</taxon>
        <taxon>Agaricomycotina</taxon>
        <taxon>Agaricomycetes</taxon>
        <taxon>Russulales</taxon>
        <taxon>Bondarzewiaceae</taxon>
        <taxon>Bondarzewia</taxon>
    </lineage>
</organism>
<protein>
    <recommendedName>
        <fullName evidence="4">RING-type E3 ubiquitin transferase</fullName>
        <ecNumber evidence="4">2.3.2.27</ecNumber>
    </recommendedName>
</protein>
<evidence type="ECO:0000256" key="9">
    <source>
        <dbReference type="ARBA" id="ARBA00023136"/>
    </source>
</evidence>
<gene>
    <name evidence="12" type="ORF">EW146_g8363</name>
</gene>
<sequence length="325" mass="37146">MRRHFPVALLLQCFIQHVLFAILFCMHAVVVALGWLAVLPWVTIWTWRMYFAIGNSTLARVRAAVPASMSFFYNLTTRAHPSTNITVSLLPSSDEPRSSLTLIVTHPVLHMISKDIFTGQIIAMLIVLAFIAVFLLREWISQNVRPGVFEDGDLLAEGEEQEEQEREVAREWERDRDRECEQEQERERQMQMQRVAPPEPIQLKLPLRPPSMPARERDNASGIVDDIDADLERLIDTWKVDKKGKGKEKQVGDGSSRQWLPWPPEGQDLEHLKSLLAQWAANVIFQAFAEQAMSAPILRDYEACEMEQLGVMEAFRLPSEDAASD</sequence>
<keyword evidence="13" id="KW-1185">Reference proteome</keyword>
<evidence type="ECO:0000256" key="3">
    <source>
        <dbReference type="ARBA" id="ARBA00004906"/>
    </source>
</evidence>
<dbReference type="EC" id="2.3.2.27" evidence="4"/>
<evidence type="ECO:0000256" key="10">
    <source>
        <dbReference type="SAM" id="MobiDB-lite"/>
    </source>
</evidence>
<evidence type="ECO:0000256" key="4">
    <source>
        <dbReference type="ARBA" id="ARBA00012483"/>
    </source>
</evidence>
<feature type="region of interest" description="Disordered" evidence="10">
    <location>
        <begin position="155"/>
        <end position="223"/>
    </location>
</feature>
<keyword evidence="6 11" id="KW-0812">Transmembrane</keyword>
<feature type="region of interest" description="Disordered" evidence="10">
    <location>
        <begin position="243"/>
        <end position="264"/>
    </location>
</feature>
<comment type="catalytic activity">
    <reaction evidence="1">
        <text>S-ubiquitinyl-[E2 ubiquitin-conjugating enzyme]-L-cysteine + [acceptor protein]-L-lysine = [E2 ubiquitin-conjugating enzyme]-L-cysteine + N(6)-ubiquitinyl-[acceptor protein]-L-lysine.</text>
        <dbReference type="EC" id="2.3.2.27"/>
    </reaction>
</comment>
<evidence type="ECO:0000313" key="13">
    <source>
        <dbReference type="Proteomes" id="UP000310158"/>
    </source>
</evidence>
<comment type="subcellular location">
    <subcellularLocation>
        <location evidence="2">Membrane</location>
        <topology evidence="2">Multi-pass membrane protein</topology>
    </subcellularLocation>
</comment>
<dbReference type="PANTHER" id="PTHR13145:SF0">
    <property type="entry name" value="E3 UBIQUITIN-PROTEIN LIGASE MARCHF6"/>
    <property type="match status" value="1"/>
</dbReference>
<comment type="caution">
    <text evidence="12">The sequence shown here is derived from an EMBL/GenBank/DDBJ whole genome shotgun (WGS) entry which is preliminary data.</text>
</comment>
<proteinExistence type="predicted"/>
<reference evidence="12 13" key="1">
    <citation type="submission" date="2019-02" db="EMBL/GenBank/DDBJ databases">
        <title>Genome sequencing of the rare red list fungi Bondarzewia mesenterica.</title>
        <authorList>
            <person name="Buettner E."/>
            <person name="Kellner H."/>
        </authorList>
    </citation>
    <scope>NUCLEOTIDE SEQUENCE [LARGE SCALE GENOMIC DNA]</scope>
    <source>
        <strain evidence="12 13">DSM 108281</strain>
    </source>
</reference>
<name>A0A4S4LEZ8_9AGAM</name>
<dbReference type="PANTHER" id="PTHR13145">
    <property type="entry name" value="SSM4 PROTEIN"/>
    <property type="match status" value="1"/>
</dbReference>
<feature type="compositionally biased region" description="Acidic residues" evidence="10">
    <location>
        <begin position="155"/>
        <end position="165"/>
    </location>
</feature>
<dbReference type="GO" id="GO:0036503">
    <property type="term" value="P:ERAD pathway"/>
    <property type="evidence" value="ECO:0007669"/>
    <property type="project" value="TreeGrafter"/>
</dbReference>
<feature type="transmembrane region" description="Helical" evidence="11">
    <location>
        <begin position="116"/>
        <end position="136"/>
    </location>
</feature>
<dbReference type="EMBL" id="SGPL01000569">
    <property type="protein sequence ID" value="THH10456.1"/>
    <property type="molecule type" value="Genomic_DNA"/>
</dbReference>
<dbReference type="AlphaFoldDB" id="A0A4S4LEZ8"/>
<keyword evidence="8 11" id="KW-1133">Transmembrane helix</keyword>
<evidence type="ECO:0000256" key="7">
    <source>
        <dbReference type="ARBA" id="ARBA00022786"/>
    </source>
</evidence>
<feature type="compositionally biased region" description="Basic and acidic residues" evidence="10">
    <location>
        <begin position="166"/>
        <end position="189"/>
    </location>
</feature>
<dbReference type="OrthoDB" id="3069532at2759"/>
<keyword evidence="7" id="KW-0833">Ubl conjugation pathway</keyword>
<accession>A0A4S4LEZ8</accession>
<keyword evidence="9 11" id="KW-0472">Membrane</keyword>
<dbReference type="Proteomes" id="UP000310158">
    <property type="component" value="Unassembled WGS sequence"/>
</dbReference>
<evidence type="ECO:0000256" key="11">
    <source>
        <dbReference type="SAM" id="Phobius"/>
    </source>
</evidence>
<dbReference type="GO" id="GO:0061630">
    <property type="term" value="F:ubiquitin protein ligase activity"/>
    <property type="evidence" value="ECO:0007669"/>
    <property type="project" value="UniProtKB-EC"/>
</dbReference>
<dbReference type="GO" id="GO:0005789">
    <property type="term" value="C:endoplasmic reticulum membrane"/>
    <property type="evidence" value="ECO:0007669"/>
    <property type="project" value="TreeGrafter"/>
</dbReference>